<reference evidence="1" key="1">
    <citation type="submission" date="2020-05" db="EMBL/GenBank/DDBJ databases">
        <authorList>
            <person name="Chiriac C."/>
            <person name="Salcher M."/>
            <person name="Ghai R."/>
            <person name="Kavagutti S V."/>
        </authorList>
    </citation>
    <scope>NUCLEOTIDE SEQUENCE</scope>
</reference>
<proteinExistence type="predicted"/>
<sequence>MTENEFQSAVIELARYGGWRVYHARPAQIRPGVWATPFTGDAGFPDLILAHPHRGLLAVELKVGRNTTTTDQVAWLEVLDAQLVEAAVWRPEDLDYIARRLHKDLHV</sequence>
<dbReference type="EMBL" id="LR797014">
    <property type="protein sequence ID" value="CAB4180898.1"/>
    <property type="molecule type" value="Genomic_DNA"/>
</dbReference>
<gene>
    <name evidence="1" type="ORF">UFOVP1056_4</name>
</gene>
<organism evidence="1">
    <name type="scientific">uncultured Caudovirales phage</name>
    <dbReference type="NCBI Taxonomy" id="2100421"/>
    <lineage>
        <taxon>Viruses</taxon>
        <taxon>Duplodnaviria</taxon>
        <taxon>Heunggongvirae</taxon>
        <taxon>Uroviricota</taxon>
        <taxon>Caudoviricetes</taxon>
        <taxon>Peduoviridae</taxon>
        <taxon>Maltschvirus</taxon>
        <taxon>Maltschvirus maltsch</taxon>
    </lineage>
</organism>
<protein>
    <submittedName>
        <fullName evidence="1">VRR-NUC domain containing protein</fullName>
    </submittedName>
</protein>
<dbReference type="GO" id="GO:0003676">
    <property type="term" value="F:nucleic acid binding"/>
    <property type="evidence" value="ECO:0007669"/>
    <property type="project" value="InterPro"/>
</dbReference>
<evidence type="ECO:0000313" key="1">
    <source>
        <dbReference type="EMBL" id="CAB4180898.1"/>
    </source>
</evidence>
<dbReference type="InterPro" id="IPR011856">
    <property type="entry name" value="tRNA_endonuc-like_dom_sf"/>
</dbReference>
<name>A0A6J5QIH8_9CAUD</name>
<dbReference type="Gene3D" id="3.40.1350.10">
    <property type="match status" value="1"/>
</dbReference>
<accession>A0A6J5QIH8</accession>